<feature type="non-terminal residue" evidence="2">
    <location>
        <position position="1"/>
    </location>
</feature>
<reference evidence="2" key="1">
    <citation type="journal article" date="2019" name="Sci. Rep.">
        <title>Draft genome of Tanacetum cinerariifolium, the natural source of mosquito coil.</title>
        <authorList>
            <person name="Yamashiro T."/>
            <person name="Shiraishi A."/>
            <person name="Satake H."/>
            <person name="Nakayama K."/>
        </authorList>
    </citation>
    <scope>NUCLEOTIDE SEQUENCE</scope>
</reference>
<keyword evidence="1" id="KW-1133">Transmembrane helix</keyword>
<dbReference type="EMBL" id="BKCJ010326274">
    <property type="protein sequence ID" value="GEZ80746.1"/>
    <property type="molecule type" value="Genomic_DNA"/>
</dbReference>
<proteinExistence type="predicted"/>
<feature type="transmembrane region" description="Helical" evidence="1">
    <location>
        <begin position="44"/>
        <end position="63"/>
    </location>
</feature>
<evidence type="ECO:0000256" key="1">
    <source>
        <dbReference type="SAM" id="Phobius"/>
    </source>
</evidence>
<gene>
    <name evidence="2" type="ORF">Tci_552719</name>
</gene>
<evidence type="ECO:0000313" key="2">
    <source>
        <dbReference type="EMBL" id="GEZ80746.1"/>
    </source>
</evidence>
<keyword evidence="1" id="KW-0812">Transmembrane</keyword>
<dbReference type="AlphaFoldDB" id="A0A699ISS7"/>
<keyword evidence="1" id="KW-0472">Membrane</keyword>
<name>A0A699ISS7_TANCI</name>
<accession>A0A699ISS7</accession>
<protein>
    <submittedName>
        <fullName evidence="2">Uncharacterized protein</fullName>
    </submittedName>
</protein>
<comment type="caution">
    <text evidence="2">The sequence shown here is derived from an EMBL/GenBank/DDBJ whole genome shotgun (WGS) entry which is preliminary data.</text>
</comment>
<sequence>LENDHLNTVGKFHVVKLVPLSFIHEDEGKRRGSIYGFLPSTDRVLEGIFLILLMYTYALILGAEQGLQVYHDGEQRTSCYKSSSVSMSPGTTTNLASGTFELHSIGWVVSPFATVRSEILFYSSLDSYDKNKKFNDNSEYMCSYMEELAHYIHLLSLEELTKHLVRKIIPS</sequence>
<organism evidence="2">
    <name type="scientific">Tanacetum cinerariifolium</name>
    <name type="common">Dalmatian daisy</name>
    <name type="synonym">Chrysanthemum cinerariifolium</name>
    <dbReference type="NCBI Taxonomy" id="118510"/>
    <lineage>
        <taxon>Eukaryota</taxon>
        <taxon>Viridiplantae</taxon>
        <taxon>Streptophyta</taxon>
        <taxon>Embryophyta</taxon>
        <taxon>Tracheophyta</taxon>
        <taxon>Spermatophyta</taxon>
        <taxon>Magnoliopsida</taxon>
        <taxon>eudicotyledons</taxon>
        <taxon>Gunneridae</taxon>
        <taxon>Pentapetalae</taxon>
        <taxon>asterids</taxon>
        <taxon>campanulids</taxon>
        <taxon>Asterales</taxon>
        <taxon>Asteraceae</taxon>
        <taxon>Asteroideae</taxon>
        <taxon>Anthemideae</taxon>
        <taxon>Anthemidinae</taxon>
        <taxon>Tanacetum</taxon>
    </lineage>
</organism>